<evidence type="ECO:0000313" key="8">
    <source>
        <dbReference type="Proteomes" id="UP000015560"/>
    </source>
</evidence>
<evidence type="ECO:0000313" key="7">
    <source>
        <dbReference type="EMBL" id="BAN73783.1"/>
    </source>
</evidence>
<evidence type="ECO:0000256" key="4">
    <source>
        <dbReference type="ARBA" id="ARBA00023136"/>
    </source>
</evidence>
<feature type="transmembrane region" description="Helical" evidence="5">
    <location>
        <begin position="150"/>
        <end position="170"/>
    </location>
</feature>
<feature type="transmembrane region" description="Helical" evidence="5">
    <location>
        <begin position="176"/>
        <end position="203"/>
    </location>
</feature>
<dbReference type="AlphaFoldDB" id="A0AAD1ANI9"/>
<dbReference type="Gene3D" id="1.20.1560.10">
    <property type="entry name" value="ABC transporter type 1, transmembrane domain"/>
    <property type="match status" value="1"/>
</dbReference>
<dbReference type="GO" id="GO:0015421">
    <property type="term" value="F:ABC-type oligopeptide transporter activity"/>
    <property type="evidence" value="ECO:0007669"/>
    <property type="project" value="TreeGrafter"/>
</dbReference>
<reference evidence="7 8" key="1">
    <citation type="journal article" date="2013" name="PLoS ONE">
        <title>Genomic Adaptation of the Lactobacillus casei Group.</title>
        <authorList>
            <person name="Toh H."/>
            <person name="Oshima K."/>
            <person name="Nakano A."/>
            <person name="Takahata M."/>
            <person name="Murakami M."/>
            <person name="Takaki T."/>
            <person name="Nishiyama H."/>
            <person name="Igimi S."/>
            <person name="Hattori M."/>
            <person name="Morita H."/>
        </authorList>
    </citation>
    <scope>NUCLEOTIDE SEQUENCE [LARGE SCALE GENOMIC DNA]</scope>
    <source>
        <strain evidence="7 8">ATCC 393</strain>
    </source>
</reference>
<evidence type="ECO:0000259" key="6">
    <source>
        <dbReference type="PROSITE" id="PS50929"/>
    </source>
</evidence>
<dbReference type="PANTHER" id="PTHR43394:SF1">
    <property type="entry name" value="ATP-BINDING CASSETTE SUB-FAMILY B MEMBER 10, MITOCHONDRIAL"/>
    <property type="match status" value="1"/>
</dbReference>
<gene>
    <name evidence="7" type="ORF">LBCZ_0615</name>
</gene>
<dbReference type="InterPro" id="IPR003439">
    <property type="entry name" value="ABC_transporter-like_ATP-bd"/>
</dbReference>
<feature type="transmembrane region" description="Helical" evidence="5">
    <location>
        <begin position="60"/>
        <end position="80"/>
    </location>
</feature>
<evidence type="ECO:0000256" key="1">
    <source>
        <dbReference type="ARBA" id="ARBA00004651"/>
    </source>
</evidence>
<feature type="transmembrane region" description="Helical" evidence="5">
    <location>
        <begin position="33"/>
        <end position="54"/>
    </location>
</feature>
<dbReference type="GO" id="GO:0005886">
    <property type="term" value="C:plasma membrane"/>
    <property type="evidence" value="ECO:0007669"/>
    <property type="project" value="UniProtKB-SubCell"/>
</dbReference>
<dbReference type="PROSITE" id="PS50929">
    <property type="entry name" value="ABC_TM1F"/>
    <property type="match status" value="1"/>
</dbReference>
<dbReference type="Proteomes" id="UP000015560">
    <property type="component" value="Chromosome"/>
</dbReference>
<dbReference type="InterPro" id="IPR039421">
    <property type="entry name" value="Type_1_exporter"/>
</dbReference>
<keyword evidence="4 5" id="KW-0472">Membrane</keyword>
<proteinExistence type="predicted"/>
<feature type="domain" description="ABC transmembrane type-1" evidence="6">
    <location>
        <begin position="18"/>
        <end position="205"/>
    </location>
</feature>
<name>A0AAD1ANI9_LACCA</name>
<evidence type="ECO:0000256" key="2">
    <source>
        <dbReference type="ARBA" id="ARBA00022692"/>
    </source>
</evidence>
<organism evidence="7 8">
    <name type="scientific">Lacticaseibacillus casei DSM 20011 = JCM 1134 = ATCC 393</name>
    <dbReference type="NCBI Taxonomy" id="1423732"/>
    <lineage>
        <taxon>Bacteria</taxon>
        <taxon>Bacillati</taxon>
        <taxon>Bacillota</taxon>
        <taxon>Bacilli</taxon>
        <taxon>Lactobacillales</taxon>
        <taxon>Lactobacillaceae</taxon>
        <taxon>Lacticaseibacillus</taxon>
    </lineage>
</organism>
<comment type="subcellular location">
    <subcellularLocation>
        <location evidence="1">Cell membrane</location>
        <topology evidence="1">Multi-pass membrane protein</topology>
    </subcellularLocation>
</comment>
<dbReference type="InterPro" id="IPR027417">
    <property type="entry name" value="P-loop_NTPase"/>
</dbReference>
<dbReference type="InterPro" id="IPR011527">
    <property type="entry name" value="ABC1_TM_dom"/>
</dbReference>
<dbReference type="GO" id="GO:0016887">
    <property type="term" value="F:ATP hydrolysis activity"/>
    <property type="evidence" value="ECO:0007669"/>
    <property type="project" value="InterPro"/>
</dbReference>
<dbReference type="PANTHER" id="PTHR43394">
    <property type="entry name" value="ATP-DEPENDENT PERMEASE MDL1, MITOCHONDRIAL"/>
    <property type="match status" value="1"/>
</dbReference>
<dbReference type="Gene3D" id="3.40.50.300">
    <property type="entry name" value="P-loop containing nucleotide triphosphate hydrolases"/>
    <property type="match status" value="1"/>
</dbReference>
<dbReference type="GO" id="GO:0005524">
    <property type="term" value="F:ATP binding"/>
    <property type="evidence" value="ECO:0007669"/>
    <property type="project" value="InterPro"/>
</dbReference>
<dbReference type="Pfam" id="PF00664">
    <property type="entry name" value="ABC_membrane"/>
    <property type="match status" value="1"/>
</dbReference>
<keyword evidence="2 5" id="KW-0812">Transmembrane</keyword>
<sequence length="328" mass="36332">MLLQFTLQQTDVIDKPVSLSTLLNSDFERVGDYLADLIVGTLIAILTILFYLAALFSLTLWLTLLILAFIPLVIIVNVKLGNYVQSVYLKVQKNLDHLNGEIAQIQAGLVLIHAFKGAQRVLDRFEHYNERLKRDNIKYVAASSFLNNSLSLVASVVPFLILMLGSFFVLQGTMSVGSIMAVFSFSSTIFVPIAGLISMIPLYKELQGSIVRINSYVDTSNGNQYKEHILSEDIDATEARIELKDFNVGYAQAPRLTHLNRTIVGLTFIIGENGSGKSTLAKTIAGLIPSLSGTLTIKGAQHVAYIPNTSFFISGNSRRQSYHWVNRR</sequence>
<keyword evidence="3 5" id="KW-1133">Transmembrane helix</keyword>
<evidence type="ECO:0000256" key="3">
    <source>
        <dbReference type="ARBA" id="ARBA00022989"/>
    </source>
</evidence>
<evidence type="ECO:0000256" key="5">
    <source>
        <dbReference type="SAM" id="Phobius"/>
    </source>
</evidence>
<dbReference type="EMBL" id="AP012544">
    <property type="protein sequence ID" value="BAN73783.1"/>
    <property type="molecule type" value="Genomic_DNA"/>
</dbReference>
<dbReference type="InterPro" id="IPR036640">
    <property type="entry name" value="ABC1_TM_sf"/>
</dbReference>
<accession>A0AAD1ANI9</accession>
<dbReference type="Pfam" id="PF00005">
    <property type="entry name" value="ABC_tran"/>
    <property type="match status" value="1"/>
</dbReference>
<dbReference type="SUPFAM" id="SSF52540">
    <property type="entry name" value="P-loop containing nucleoside triphosphate hydrolases"/>
    <property type="match status" value="1"/>
</dbReference>
<protein>
    <recommendedName>
        <fullName evidence="6">ABC transmembrane type-1 domain-containing protein</fullName>
    </recommendedName>
</protein>
<dbReference type="SUPFAM" id="SSF90123">
    <property type="entry name" value="ABC transporter transmembrane region"/>
    <property type="match status" value="1"/>
</dbReference>